<dbReference type="InterPro" id="IPR043128">
    <property type="entry name" value="Rev_trsase/Diguanyl_cyclase"/>
</dbReference>
<dbReference type="InterPro" id="IPR000477">
    <property type="entry name" value="RT_dom"/>
</dbReference>
<name>A0AAP0B222_9ASPA</name>
<dbReference type="CDD" id="cd01647">
    <property type="entry name" value="RT_LTR"/>
    <property type="match status" value="1"/>
</dbReference>
<dbReference type="InterPro" id="IPR043502">
    <property type="entry name" value="DNA/RNA_pol_sf"/>
</dbReference>
<dbReference type="Gene3D" id="3.10.10.10">
    <property type="entry name" value="HIV Type 1 Reverse Transcriptase, subunit A, domain 1"/>
    <property type="match status" value="1"/>
</dbReference>
<dbReference type="Gene3D" id="3.30.70.270">
    <property type="match status" value="1"/>
</dbReference>
<dbReference type="Proteomes" id="UP001418222">
    <property type="component" value="Unassembled WGS sequence"/>
</dbReference>
<evidence type="ECO:0000313" key="2">
    <source>
        <dbReference type="EMBL" id="KAK8923898.1"/>
    </source>
</evidence>
<comment type="caution">
    <text evidence="2">The sequence shown here is derived from an EMBL/GenBank/DDBJ whole genome shotgun (WGS) entry which is preliminary data.</text>
</comment>
<dbReference type="SUPFAM" id="SSF56672">
    <property type="entry name" value="DNA/RNA polymerases"/>
    <property type="match status" value="1"/>
</dbReference>
<evidence type="ECO:0000259" key="1">
    <source>
        <dbReference type="Pfam" id="PF00078"/>
    </source>
</evidence>
<reference evidence="2 3" key="1">
    <citation type="journal article" date="2022" name="Nat. Plants">
        <title>Genomes of leafy and leafless Platanthera orchids illuminate the evolution of mycoheterotrophy.</title>
        <authorList>
            <person name="Li M.H."/>
            <person name="Liu K.W."/>
            <person name="Li Z."/>
            <person name="Lu H.C."/>
            <person name="Ye Q.L."/>
            <person name="Zhang D."/>
            <person name="Wang J.Y."/>
            <person name="Li Y.F."/>
            <person name="Zhong Z.M."/>
            <person name="Liu X."/>
            <person name="Yu X."/>
            <person name="Liu D.K."/>
            <person name="Tu X.D."/>
            <person name="Liu B."/>
            <person name="Hao Y."/>
            <person name="Liao X.Y."/>
            <person name="Jiang Y.T."/>
            <person name="Sun W.H."/>
            <person name="Chen J."/>
            <person name="Chen Y.Q."/>
            <person name="Ai Y."/>
            <person name="Zhai J.W."/>
            <person name="Wu S.S."/>
            <person name="Zhou Z."/>
            <person name="Hsiao Y.Y."/>
            <person name="Wu W.L."/>
            <person name="Chen Y.Y."/>
            <person name="Lin Y.F."/>
            <person name="Hsu J.L."/>
            <person name="Li C.Y."/>
            <person name="Wang Z.W."/>
            <person name="Zhao X."/>
            <person name="Zhong W.Y."/>
            <person name="Ma X.K."/>
            <person name="Ma L."/>
            <person name="Huang J."/>
            <person name="Chen G.Z."/>
            <person name="Huang M.Z."/>
            <person name="Huang L."/>
            <person name="Peng D.H."/>
            <person name="Luo Y.B."/>
            <person name="Zou S.Q."/>
            <person name="Chen S.P."/>
            <person name="Lan S."/>
            <person name="Tsai W.C."/>
            <person name="Van de Peer Y."/>
            <person name="Liu Z.J."/>
        </authorList>
    </citation>
    <scope>NUCLEOTIDE SEQUENCE [LARGE SCALE GENOMIC DNA]</scope>
    <source>
        <strain evidence="2">Lor287</strain>
    </source>
</reference>
<dbReference type="AlphaFoldDB" id="A0AAP0B222"/>
<dbReference type="InterPro" id="IPR053134">
    <property type="entry name" value="RNA-dir_DNA_polymerase"/>
</dbReference>
<dbReference type="PANTHER" id="PTHR24559">
    <property type="entry name" value="TRANSPOSON TY3-I GAG-POL POLYPROTEIN"/>
    <property type="match status" value="1"/>
</dbReference>
<dbReference type="PANTHER" id="PTHR24559:SF430">
    <property type="entry name" value="RNA-DIRECTED DNA POLYMERASE"/>
    <property type="match status" value="1"/>
</dbReference>
<gene>
    <name evidence="2" type="ORF">KSP39_PZI019097</name>
</gene>
<organism evidence="2 3">
    <name type="scientific">Platanthera zijinensis</name>
    <dbReference type="NCBI Taxonomy" id="2320716"/>
    <lineage>
        <taxon>Eukaryota</taxon>
        <taxon>Viridiplantae</taxon>
        <taxon>Streptophyta</taxon>
        <taxon>Embryophyta</taxon>
        <taxon>Tracheophyta</taxon>
        <taxon>Spermatophyta</taxon>
        <taxon>Magnoliopsida</taxon>
        <taxon>Liliopsida</taxon>
        <taxon>Asparagales</taxon>
        <taxon>Orchidaceae</taxon>
        <taxon>Orchidoideae</taxon>
        <taxon>Orchideae</taxon>
        <taxon>Orchidinae</taxon>
        <taxon>Platanthera</taxon>
    </lineage>
</organism>
<dbReference type="Pfam" id="PF00078">
    <property type="entry name" value="RVT_1"/>
    <property type="match status" value="1"/>
</dbReference>
<sequence>MSGIDPDVACHHLNVDPNFTPVQQKKRDATTKLADLIREEVSKLLKANFIREIQYPTWISNVVMVKKPGGKWRMCVDFTCLNKACPKDFYPLPRIDSLVDSAVGYSFMSFLDAFSGYHQIRMHKPDIAHTSFITNDGCYCYLVMPFGLKNAGATYQRMMDHVFKEQKKKKP</sequence>
<evidence type="ECO:0000313" key="3">
    <source>
        <dbReference type="Proteomes" id="UP001418222"/>
    </source>
</evidence>
<dbReference type="EMBL" id="JBBWWQ010000017">
    <property type="protein sequence ID" value="KAK8923898.1"/>
    <property type="molecule type" value="Genomic_DNA"/>
</dbReference>
<accession>A0AAP0B222</accession>
<keyword evidence="3" id="KW-1185">Reference proteome</keyword>
<protein>
    <recommendedName>
        <fullName evidence="1">Reverse transcriptase domain-containing protein</fullName>
    </recommendedName>
</protein>
<proteinExistence type="predicted"/>
<feature type="domain" description="Reverse transcriptase" evidence="1">
    <location>
        <begin position="65"/>
        <end position="169"/>
    </location>
</feature>